<feature type="coiled-coil region" evidence="1">
    <location>
        <begin position="1003"/>
        <end position="1077"/>
    </location>
</feature>
<protein>
    <submittedName>
        <fullName evidence="5">LD01527p</fullName>
    </submittedName>
    <submittedName>
        <fullName evidence="4">Short spindle 3, isoform A</fullName>
    </submittedName>
</protein>
<evidence type="ECO:0000313" key="5">
    <source>
        <dbReference type="EMBL" id="AAX51656.1"/>
    </source>
</evidence>
<feature type="compositionally biased region" description="Polar residues" evidence="2">
    <location>
        <begin position="210"/>
        <end position="220"/>
    </location>
</feature>
<name>Q9VJ35_DROME</name>
<organism evidence="4 7">
    <name type="scientific">Drosophila melanogaster</name>
    <name type="common">Fruit fly</name>
    <dbReference type="NCBI Taxonomy" id="7227"/>
    <lineage>
        <taxon>Eukaryota</taxon>
        <taxon>Metazoa</taxon>
        <taxon>Ecdysozoa</taxon>
        <taxon>Arthropoda</taxon>
        <taxon>Hexapoda</taxon>
        <taxon>Insecta</taxon>
        <taxon>Pterygota</taxon>
        <taxon>Neoptera</taxon>
        <taxon>Endopterygota</taxon>
        <taxon>Diptera</taxon>
        <taxon>Brachycera</taxon>
        <taxon>Muscomorpha</taxon>
        <taxon>Ephydroidea</taxon>
        <taxon>Drosophilidae</taxon>
        <taxon>Drosophila</taxon>
        <taxon>Sophophora</taxon>
    </lineage>
</organism>
<feature type="compositionally biased region" description="Polar residues" evidence="2">
    <location>
        <begin position="1260"/>
        <end position="1277"/>
    </location>
</feature>
<dbReference type="GO" id="GO:0005819">
    <property type="term" value="C:spindle"/>
    <property type="evidence" value="ECO:0000314"/>
    <property type="project" value="FlyBase"/>
</dbReference>
<dbReference type="EMBL" id="BT021951">
    <property type="protein sequence ID" value="AAX51656.1"/>
    <property type="molecule type" value="mRNA"/>
</dbReference>
<feature type="compositionally biased region" description="Polar residues" evidence="2">
    <location>
        <begin position="584"/>
        <end position="606"/>
    </location>
</feature>
<dbReference type="PANTHER" id="PTHR31434">
    <property type="entry name" value="S PHASE CYCLIN A-ASSOCIATED PROTEIN IN THE ENDOPLASMIC RETICULUM"/>
    <property type="match status" value="1"/>
</dbReference>
<reference evidence="4" key="15">
    <citation type="submission" date="2022-11" db="EMBL/GenBank/DDBJ databases">
        <authorList>
            <consortium name="FlyBase"/>
        </authorList>
    </citation>
    <scope>NUCLEOTIDE SEQUENCE</scope>
</reference>
<dbReference type="OrthoDB" id="71500at2759"/>
<evidence type="ECO:0000313" key="4">
    <source>
        <dbReference type="EMBL" id="AAF53722.3"/>
    </source>
</evidence>
<evidence type="ECO:0000259" key="3">
    <source>
        <dbReference type="Pfam" id="PF16501"/>
    </source>
</evidence>
<feature type="compositionally biased region" description="Low complexity" evidence="2">
    <location>
        <begin position="495"/>
        <end position="505"/>
    </location>
</feature>
<dbReference type="Bgee" id="FBgn0032723">
    <property type="expression patterns" value="Expressed in spermatocyte in testis and 228 other cell types or tissues"/>
</dbReference>
<dbReference type="FlyBase" id="FBgn0032723">
    <property type="gene designation" value="ssp3"/>
</dbReference>
<dbReference type="Proteomes" id="UP000000803">
    <property type="component" value="Chromosome 2L"/>
</dbReference>
<dbReference type="BioGRID-ORCS" id="35149">
    <property type="hits" value="0 hits in 1 CRISPR screen"/>
</dbReference>
<reference evidence="4 7" key="10">
    <citation type="journal article" date="2007" name="Science">
        <title>Sequence finishing and mapping of Drosophila melanogaster heterochromatin.</title>
        <authorList>
            <person name="Hoskins R.A."/>
            <person name="Carlson J.W."/>
            <person name="Kennedy C."/>
            <person name="Acevedo D."/>
            <person name="Evans-Holm M."/>
            <person name="Frise E."/>
            <person name="Wan K.H."/>
            <person name="Park S."/>
            <person name="Mendez-Lago M."/>
            <person name="Rossi F."/>
            <person name="Villasante A."/>
            <person name="Dimitri P."/>
            <person name="Karpen G.H."/>
            <person name="Celniker S.E."/>
        </authorList>
    </citation>
    <scope>NUCLEOTIDE SEQUENCE [LARGE SCALE GENOMIC DNA]</scope>
    <source>
        <strain evidence="7">Berkeley</strain>
    </source>
</reference>
<feature type="coiled-coil region" evidence="1">
    <location>
        <begin position="890"/>
        <end position="917"/>
    </location>
</feature>
<feature type="compositionally biased region" description="Gly residues" evidence="2">
    <location>
        <begin position="36"/>
        <end position="59"/>
    </location>
</feature>
<feature type="compositionally biased region" description="Low complexity" evidence="2">
    <location>
        <begin position="749"/>
        <end position="758"/>
    </location>
</feature>
<dbReference type="GlyGen" id="Q9VJ35">
    <property type="glycosylation" value="1 site"/>
</dbReference>
<feature type="region of interest" description="Disordered" evidence="2">
    <location>
        <begin position="1163"/>
        <end position="1187"/>
    </location>
</feature>
<dbReference type="InParanoid" id="Q9VJ35"/>
<reference evidence="4" key="12">
    <citation type="journal article" date="2015" name="G3 (Bethesda)">
        <title>Gene Model Annotations for Drosophila melanogaster: The Rule-Benders.</title>
        <authorList>
            <consortium name="FlyBase Consortium"/>
            <person name="Crosby M.A."/>
            <person name="Gramates L.S."/>
            <person name="Dos Santos G."/>
            <person name="Matthews B.B."/>
            <person name="St Pierre S.E."/>
            <person name="Zhou P."/>
            <person name="Schroeder A.J."/>
            <person name="Falls K."/>
            <person name="Emmert D.B."/>
            <person name="Russo S.M."/>
            <person name="Gelbart W.M."/>
            <person name="null"/>
        </authorList>
    </citation>
    <scope>NUCLEOTIDE SEQUENCE</scope>
</reference>
<feature type="region of interest" description="Disordered" evidence="2">
    <location>
        <begin position="204"/>
        <end position="240"/>
    </location>
</feature>
<reference evidence="5" key="7">
    <citation type="submission" date="2005-03" db="EMBL/GenBank/DDBJ databases">
        <authorList>
            <person name="Stapleton M."/>
            <person name="Carlson J."/>
            <person name="Chavez C."/>
            <person name="Frise E."/>
            <person name="George R."/>
            <person name="Pacleb J."/>
            <person name="Park S."/>
            <person name="Wan K."/>
            <person name="Yu C."/>
            <person name="Rubin G.M."/>
            <person name="Celniker S."/>
        </authorList>
    </citation>
    <scope>NUCLEOTIDE SEQUENCE</scope>
    <source>
        <strain evidence="5">Berkeley</strain>
    </source>
</reference>
<evidence type="ECO:0000256" key="1">
    <source>
        <dbReference type="SAM" id="Coils"/>
    </source>
</evidence>
<dbReference type="SMR" id="Q9VJ35"/>
<dbReference type="EMBL" id="AE014134">
    <property type="protein sequence ID" value="AAF53722.3"/>
    <property type="molecule type" value="Genomic_DNA"/>
</dbReference>
<reference evidence="4 7" key="6">
    <citation type="journal article" date="2005" name="PLoS Comput. Biol.">
        <title>Combined evidence annotation of transposable elements in genome sequences.</title>
        <authorList>
            <person name="Quesneville H."/>
            <person name="Bergman C.M."/>
            <person name="Andrieu O."/>
            <person name="Autard D."/>
            <person name="Nouaud D."/>
            <person name="Ashburner M."/>
            <person name="Anxolabehere D."/>
        </authorList>
    </citation>
    <scope>NUCLEOTIDE SEQUENCE [LARGE SCALE GENOMIC DNA]</scope>
    <source>
        <strain evidence="7">Berkeley</strain>
    </source>
</reference>
<accession>Q9VJ35</accession>
<dbReference type="IntAct" id="Q9VJ35">
    <property type="interactions" value="10"/>
</dbReference>
<dbReference type="PANTHER" id="PTHR31434:SF2">
    <property type="entry name" value="S PHASE CYCLIN A-ASSOCIATED PROTEIN IN THE ENDOPLASMIC RETICULUM"/>
    <property type="match status" value="1"/>
</dbReference>
<dbReference type="HOGENOM" id="CLU_002213_0_0_1"/>
<feature type="region of interest" description="Disordered" evidence="2">
    <location>
        <begin position="1241"/>
        <end position="1289"/>
    </location>
</feature>
<reference evidence="4" key="8">
    <citation type="submission" date="2006-08" db="EMBL/GenBank/DDBJ databases">
        <authorList>
            <person name="Celniker S."/>
            <person name="Carlson J."/>
            <person name="Wan K."/>
            <person name="Frise E."/>
            <person name="Hoskins R."/>
            <person name="Park S."/>
            <person name="Svirskas R."/>
            <person name="Rubin G."/>
        </authorList>
    </citation>
    <scope>NUCLEOTIDE SEQUENCE</scope>
</reference>
<feature type="domain" description="S phase cyclin A-associated protein in the endoplasmic reticulum N-terminal" evidence="3">
    <location>
        <begin position="113"/>
        <end position="207"/>
    </location>
</feature>
<dbReference type="InterPro" id="IPR032446">
    <property type="entry name" value="SCAPER_N"/>
</dbReference>
<sequence length="1732" mass="193021">MEMREVLSREGREAKNLLVYQFCDETTSSGATSGFGSTGGDVGGGSGGDGPAVGSGGVLLNGDCYRKPPMVPPKSPNGTPKNCQSPTSPRLKSSASVGCGGGSSGGPRVRSASTGRDKKSELQARYWALLFGNLQRAINEIYQTVECYENISSCQETILVLENYVRDFKALCEWFKVSWDYESRPLQQRPQSLAWEVRKSNPTPRVRTRSLCSPNNSGKSSPALFPGTQSGETSPFCDNGQISPRKLLRAYDQVPKGAMRLNVRELFAASKRATQGSSQSDNMEGPLDLSGDKSNFVLRSTQYAQTDLEDPHLTLADVREKMRMEAEEREAQNRIENEALEEVTIPIDNEDATESLNKQEPSSLELPIHNVADLSKEPELMEAASEATALEMTVASLESMENALLNQQANKEPTPPSTVIKPLAEILKKPQPLNPLSGNNVQNSPLKYSSVLNRPSKKMIPPPGGVAAQKTISTKPGLVKPNLTTTVNGLRSTKTATAPPAIKTTGRSGLQRHPRPSSKTECYGPPNNVASRLSARSRTMLEINGRNTNSSARTLPKKTNPGSILSTATRTKMSSRLSSREDITSSTSTLKASNEQLSNSRNTLKAENQHSEPKQIQPPTDADDGWLTVKNRRRTSMHWANRFNQPTGYASLPTLALLNEQQKEQEHKEKQKGEDDGKVIVKTISAKTKAPIEVAKAKAKTSIVITRPEIKNAKAKVNSFPVQKSNTNQVKKPEKQEKSDTTAPAAIASSSNTRNSSHSICVGRNSIIKRQKSDLTGLKMTSLHKEYMRSEKNALRKLQQKEQGNQQHNSSSSSAETVVESCNEDHSKIDIKIQTNCEFSKTIGELYESIAHCKLPSGSLKTNASTLSACDENEEQNTDDNEEERNERILGEVQESLERQIRELEQTEIDVDTETDETDCEVQLEEQDDGVDGLEMGSGDDSAVFVTMSDDENASLELRYQALLSDMSWNERAEALATLQAYVARHPGRAQELHQKLSSPSRRRSLQETLKKYQAKQARAQQKRNLLQQEKAAKLQQLFSRVEDVKAAKNQIIEDKRQKMQGRLQRAAENREQYLKQIIEKAHDEEKKLKEINFIKNIEAQNKRLDLLESSKETEGRLQDLEQERQKRVEEKLAKEAAVERRRQALEKERLLKLEKMNETRLEKEQRIGKMQEQKEKQRQALAREKARDREERLLALQVQQQQTTEELQRKILQKQMESARRHEENIEHIRQRALELTIPTRQADEGRGDQDVSEDILNGNATSTTNEDCDLSSSLSEVGGNNAHTRSYKKKMKKLKQRMNQCAAEYLESLEALPAHARRDSTVPKLLNLVVKGGGAQGLDRNLGNLLRVIPKAQTLDFLAFLCMDGLGILANHVISKGMDENSEISRKSVYLAAQLYRNACSVCPQIARHALLGNSITVLFDAINKSFQLPEEKSPQHPVELSTELMLACTEALSSSYVKKNTHPKVPERLPDMINYAVITGLIEILSRRIQKVRESIESNKSVMLSLLTTLGFLSRFIDVCQPGPADPTRLLSAAKSTELFGTVSMLYGCVMPMGECIPPRTTALAASTFHLYVSLASLDVNTFQETLTVEGPLSLKLLDVMTVILNCSLVNDQWTTNSESCPMLIDLVASMAFFCVNNRRHQDLLISEQYAVIFKRMAKLPTQFNPVIYPFLVTVSFNNPPAREFLSKDFDLTFLDEYSKSEMAQRNVVIKLINSRTKDKISAGNKKNA</sequence>
<dbReference type="AlphaFoldDB" id="Q9VJ35"/>
<reference evidence="7" key="4">
    <citation type="journal article" date="2002" name="Genome Biol.">
        <title>The transposable elements of the Drosophila melanogaster euchromatin: a genomics perspective.</title>
        <authorList>
            <person name="Kaminker J.S."/>
            <person name="Bergman C.M."/>
            <person name="Kronmiller B."/>
            <person name="Carlson J."/>
            <person name="Svirskas R."/>
            <person name="Patel S."/>
            <person name="Frise E."/>
            <person name="Wheeler D.A."/>
            <person name="Lewis S.E."/>
            <person name="Rubin G.M."/>
            <person name="Ashburner M."/>
            <person name="Celniker S.E."/>
        </authorList>
    </citation>
    <scope>NUCLEOTIDE SEQUENCE [LARGE SCALE GENOMIC DNA]</scope>
    <source>
        <strain evidence="7">Berkeley</strain>
    </source>
</reference>
<reference evidence="4 7" key="5">
    <citation type="journal article" date="2002" name="Genome Biol.">
        <title>Heterochromatic sequences in a Drosophila whole-genome shotgun assembly.</title>
        <authorList>
            <person name="Hoskins R.A."/>
            <person name="Smith C.D."/>
            <person name="Carlson J.W."/>
            <person name="Carvalho A.B."/>
            <person name="Halpern A."/>
            <person name="Kaminker J.S."/>
            <person name="Kennedy C."/>
            <person name="Mungall C.J."/>
            <person name="Sullivan B.A."/>
            <person name="Sutton G.G."/>
            <person name="Yasuhara J.C."/>
            <person name="Wakimoto B.T."/>
            <person name="Myers E.W."/>
            <person name="Celniker S.E."/>
            <person name="Rubin G.M."/>
            <person name="Karpen G.H."/>
        </authorList>
    </citation>
    <scope>NUCLEOTIDE SEQUENCE [LARGE SCALE GENOMIC DNA]</scope>
    <source>
        <strain evidence="7">Berkeley</strain>
    </source>
</reference>
<dbReference type="FunCoup" id="Q9VJ35">
    <property type="interactions" value="601"/>
</dbReference>
<feature type="region of interest" description="Disordered" evidence="2">
    <location>
        <begin position="30"/>
        <end position="117"/>
    </location>
</feature>
<feature type="compositionally biased region" description="Basic and acidic residues" evidence="2">
    <location>
        <begin position="731"/>
        <end position="740"/>
    </location>
</feature>
<feature type="region of interest" description="Disordered" evidence="2">
    <location>
        <begin position="797"/>
        <end position="820"/>
    </location>
</feature>
<dbReference type="OMA" id="QKMKQAR"/>
<reference evidence="7" key="3">
    <citation type="journal article" date="2002" name="Genome Biol.">
        <title>Annotation of the Drosophila melanogaster euchromatic genome: a systematic review.</title>
        <authorList>
            <person name="Misra S."/>
            <person name="Crosby M.A."/>
            <person name="Mungall C.J."/>
            <person name="Matthews B.B."/>
            <person name="Campbell K.S."/>
            <person name="Hradecky P."/>
            <person name="Huang Y."/>
            <person name="Kaminker J.S."/>
            <person name="Millburn G.H."/>
            <person name="Prochnik S.E."/>
            <person name="Smith C.D."/>
            <person name="Tupy J.L."/>
            <person name="Whitfied E.J."/>
            <person name="Bayraktaroglu L."/>
            <person name="Berman B.P."/>
            <person name="Bettencourt B.R."/>
            <person name="Celniker S.E."/>
            <person name="de Grey A.D."/>
            <person name="Drysdale R.A."/>
            <person name="Harris N.L."/>
            <person name="Richter J."/>
            <person name="Russo S."/>
            <person name="Schroeder A.J."/>
            <person name="Shu S.Q."/>
            <person name="Stapleton M."/>
            <person name="Yamada C."/>
            <person name="Ashburner M."/>
            <person name="Gelbart W.M."/>
            <person name="Rubin G.M."/>
            <person name="Lewis S.E."/>
        </authorList>
    </citation>
    <scope>GENOME REANNOTATION</scope>
    <source>
        <strain evidence="7">Berkeley</strain>
    </source>
</reference>
<reference evidence="7" key="2">
    <citation type="journal article" date="2002" name="Genome Biol.">
        <title>Finishing a whole-genome shotgun: release 3 of the Drosophila melanogaster euchromatic genome sequence.</title>
        <authorList>
            <person name="Celniker S.E."/>
            <person name="Wheeler D.A."/>
            <person name="Kronmiller B."/>
            <person name="Carlson J.W."/>
            <person name="Halpern A."/>
            <person name="Patel S."/>
            <person name="Adams M."/>
            <person name="Champe M."/>
            <person name="Dugan S.P."/>
            <person name="Frise E."/>
            <person name="Hodgson A."/>
            <person name="George R.A."/>
            <person name="Hoskins R.A."/>
            <person name="Laverty T."/>
            <person name="Muzny D.M."/>
            <person name="Nelson C.R."/>
            <person name="Pacleb J.M."/>
            <person name="Park S."/>
            <person name="Pfeiffer B.D."/>
            <person name="Richards S."/>
            <person name="Sodergren E.J."/>
            <person name="Svirskas R."/>
            <person name="Tabor P.E."/>
            <person name="Wan K."/>
            <person name="Stapleton M."/>
            <person name="Sutton G.G."/>
            <person name="Venter C."/>
            <person name="Weinstock G."/>
            <person name="Scherer S.E."/>
            <person name="Myers E.W."/>
            <person name="Gibbs R.A."/>
            <person name="Rubin G.M."/>
        </authorList>
    </citation>
    <scope>NUCLEOTIDE SEQUENCE [LARGE SCALE GENOMIC DNA]</scope>
    <source>
        <strain evidence="7">Berkeley</strain>
    </source>
</reference>
<evidence type="ECO:0000313" key="6">
    <source>
        <dbReference type="FlyBase" id="FBgn0032723"/>
    </source>
</evidence>
<reference evidence="4" key="13">
    <citation type="journal article" date="2015" name="Genome Res.">
        <title>The Release 6 reference sequence of the Drosophila melanogaster genome.</title>
        <authorList>
            <person name="Hoskins R.A."/>
            <person name="Carlson J.W."/>
            <person name="Wan K.H."/>
            <person name="Park S."/>
            <person name="Mendez I."/>
            <person name="Galle S.E."/>
            <person name="Booth B.W."/>
            <person name="Pfeiffer B.D."/>
            <person name="George R.A."/>
            <person name="Svirskas R."/>
            <person name="Krzywinski M."/>
            <person name="Schein J."/>
            <person name="Accardo M.C."/>
            <person name="Damia E."/>
            <person name="Messina G."/>
            <person name="Mendez-Lago M."/>
            <person name="de Pablos B."/>
            <person name="Demakova O.V."/>
            <person name="Andreyeva E.N."/>
            <person name="Boldyreva L.V."/>
            <person name="Marra M."/>
            <person name="Carvalho A.B."/>
            <person name="Dimitri P."/>
            <person name="Villasante A."/>
            <person name="Zhimulev I.F."/>
            <person name="Rubin G.M."/>
            <person name="Karpen G.H."/>
            <person name="Celniker S.E."/>
        </authorList>
    </citation>
    <scope>NUCLEOTIDE SEQUENCE</scope>
</reference>
<reference evidence="4 7" key="9">
    <citation type="journal article" date="2007" name="Science">
        <title>The Release 5.1 annotation of Drosophila melanogaster heterochromatin.</title>
        <authorList>
            <person name="Smith C.D."/>
            <person name="Shu S."/>
            <person name="Mungall C.J."/>
            <person name="Karpen G.H."/>
        </authorList>
    </citation>
    <scope>NUCLEOTIDE SEQUENCE [LARGE SCALE GENOMIC DNA]</scope>
    <source>
        <strain evidence="7">Berkeley</strain>
    </source>
</reference>
<reference evidence="4 7" key="1">
    <citation type="journal article" date="2000" name="Science">
        <title>The genome sequence of Drosophila melanogaster.</title>
        <authorList>
            <person name="Adams M.D."/>
            <person name="Celniker S.E."/>
            <person name="Holt R.A."/>
            <person name="Evans C.A."/>
            <person name="Gocayne J.D."/>
            <person name="Amanatides P.G."/>
            <person name="Scherer S.E."/>
            <person name="Li P.W."/>
            <person name="Hoskins R.A."/>
            <person name="Galle R.F."/>
            <person name="George R.A."/>
            <person name="Lewis S.E."/>
            <person name="Richards S."/>
            <person name="Ashburner M."/>
            <person name="Henderson S.N."/>
            <person name="Sutton G.G."/>
            <person name="Wortman J.R."/>
            <person name="Yandell M.D."/>
            <person name="Zhang Q."/>
            <person name="Chen L.X."/>
            <person name="Brandon R.C."/>
            <person name="Rogers Y.H."/>
            <person name="Blazej R.G."/>
            <person name="Champe M."/>
            <person name="Pfeiffer B.D."/>
            <person name="Wan K.H."/>
            <person name="Doyle C."/>
            <person name="Baxter E.G."/>
            <person name="Helt G."/>
            <person name="Nelson C.R."/>
            <person name="Gabor G.L."/>
            <person name="Abril J.F."/>
            <person name="Agbayani A."/>
            <person name="An H.J."/>
            <person name="Andrews-Pfannkoch C."/>
            <person name="Baldwin D."/>
            <person name="Ballew R.M."/>
            <person name="Basu A."/>
            <person name="Baxendale J."/>
            <person name="Bayraktaroglu L."/>
            <person name="Beasley E.M."/>
            <person name="Beeson K.Y."/>
            <person name="Benos P.V."/>
            <person name="Berman B.P."/>
            <person name="Bhandari D."/>
            <person name="Bolshakov S."/>
            <person name="Borkova D."/>
            <person name="Botchan M.R."/>
            <person name="Bouck J."/>
            <person name="Brokstein P."/>
            <person name="Brottier P."/>
            <person name="Burtis K.C."/>
            <person name="Busam D.A."/>
            <person name="Butler H."/>
            <person name="Cadieu E."/>
            <person name="Center A."/>
            <person name="Chandra I."/>
            <person name="Cherry J.M."/>
            <person name="Cawley S."/>
            <person name="Dahlke C."/>
            <person name="Davenport L.B."/>
            <person name="Davies P."/>
            <person name="de Pablos B."/>
            <person name="Delcher A."/>
            <person name="Deng Z."/>
            <person name="Mays A.D."/>
            <person name="Dew I."/>
            <person name="Dietz S.M."/>
            <person name="Dodson K."/>
            <person name="Doup L.E."/>
            <person name="Downes M."/>
            <person name="Dugan-Rocha S."/>
            <person name="Dunkov B.C."/>
            <person name="Dunn P."/>
            <person name="Durbin K.J."/>
            <person name="Evangelista C.C."/>
            <person name="Ferraz C."/>
            <person name="Ferriera S."/>
            <person name="Fleischmann W."/>
            <person name="Fosler C."/>
            <person name="Gabrielian A.E."/>
            <person name="Garg N.S."/>
            <person name="Gelbart W.M."/>
            <person name="Glasser K."/>
            <person name="Glodek A."/>
            <person name="Gong F."/>
            <person name="Gorrell J.H."/>
            <person name="Gu Z."/>
            <person name="Guan P."/>
            <person name="Harris M."/>
            <person name="Harris N.L."/>
            <person name="Harvey D."/>
            <person name="Heiman T.J."/>
            <person name="Hernandez J.R."/>
            <person name="Houck J."/>
            <person name="Hostin D."/>
            <person name="Houston K.A."/>
            <person name="Howland T.J."/>
            <person name="Wei M.H."/>
            <person name="Ibegwam C."/>
            <person name="Jalali M."/>
            <person name="Kalush F."/>
            <person name="Karpen G.H."/>
            <person name="Ke Z."/>
            <person name="Kennison J.A."/>
            <person name="Ketchum K.A."/>
            <person name="Kimmel B.E."/>
            <person name="Kodira C.D."/>
            <person name="Kraft C."/>
            <person name="Kravitz S."/>
            <person name="Kulp D."/>
            <person name="Lai Z."/>
            <person name="Lasko P."/>
            <person name="Lei Y."/>
            <person name="Levitsky A.A."/>
            <person name="Li J."/>
            <person name="Li Z."/>
            <person name="Liang Y."/>
            <person name="Lin X."/>
            <person name="Liu X."/>
            <person name="Mattei B."/>
            <person name="McIntosh T.C."/>
            <person name="McLeod M.P."/>
            <person name="McPherson D."/>
            <person name="Merkulov G."/>
            <person name="Milshina N.V."/>
            <person name="Mobarry C."/>
            <person name="Morris J."/>
            <person name="Moshrefi A."/>
            <person name="Mount S.M."/>
            <person name="Moy M."/>
            <person name="Murphy B."/>
            <person name="Murphy L."/>
            <person name="Muzny D.M."/>
            <person name="Nelson D.L."/>
            <person name="Nelson D.R."/>
            <person name="Nelson K.A."/>
            <person name="Nixon K."/>
            <person name="Nusskern D.R."/>
            <person name="Pacleb J.M."/>
            <person name="Palazzolo M."/>
            <person name="Pittman G.S."/>
            <person name="Pan S."/>
            <person name="Pollard J."/>
            <person name="Puri V."/>
            <person name="Reese M.G."/>
            <person name="Reinert K."/>
            <person name="Remington K."/>
            <person name="Saunders R.D."/>
            <person name="Scheeler F."/>
            <person name="Shen H."/>
            <person name="Shue B.C."/>
            <person name="Siden-Kiamos I."/>
            <person name="Simpson M."/>
            <person name="Skupski M.P."/>
            <person name="Smith T."/>
            <person name="Spier E."/>
            <person name="Spradling A.C."/>
            <person name="Stapleton M."/>
            <person name="Strong R."/>
            <person name="Sun E."/>
            <person name="Svirskas R."/>
            <person name="Tector C."/>
            <person name="Turner R."/>
            <person name="Venter E."/>
            <person name="Wang A.H."/>
            <person name="Wang X."/>
            <person name="Wang Z.Y."/>
            <person name="Wassarman D.A."/>
            <person name="Weinstock G.M."/>
            <person name="Weissenbach J."/>
            <person name="Williams S.M."/>
            <person name="WoodageT"/>
            <person name="Worley K.C."/>
            <person name="Wu D."/>
            <person name="Yang S."/>
            <person name="Yao Q.A."/>
            <person name="Ye J."/>
            <person name="Yeh R.F."/>
            <person name="Zaveri J.S."/>
            <person name="Zhan M."/>
            <person name="Zhang G."/>
            <person name="Zhao Q."/>
            <person name="Zheng L."/>
            <person name="Zheng X.H."/>
            <person name="Zhong F.N."/>
            <person name="Zhong W."/>
            <person name="Zhou X."/>
            <person name="Zhu S."/>
            <person name="Zhu X."/>
            <person name="Smith H.O."/>
            <person name="Gibbs R.A."/>
            <person name="Myers E.W."/>
            <person name="Rubin G.M."/>
            <person name="Venter J.C."/>
        </authorList>
    </citation>
    <scope>NUCLEOTIDE SEQUENCE [LARGE SCALE GENOMIC DNA]</scope>
    <source>
        <strain evidence="7">Berkeley</strain>
    </source>
</reference>
<feature type="compositionally biased region" description="Polar residues" evidence="2">
    <location>
        <begin position="720"/>
        <end position="730"/>
    </location>
</feature>
<evidence type="ECO:0000256" key="2">
    <source>
        <dbReference type="SAM" id="MobiDB-lite"/>
    </source>
</evidence>
<dbReference type="eggNOG" id="KOG4722">
    <property type="taxonomic scope" value="Eukaryota"/>
</dbReference>
<dbReference type="CTD" id="35149"/>
<dbReference type="PaxDb" id="7227-FBpp0080734"/>
<gene>
    <name evidence="4 6" type="primary">ssp3</name>
    <name evidence="4" type="synonym">CG10666</name>
    <name evidence="4" type="synonym">Dmel\CG18397</name>
    <name evidence="4" type="synonym">Ssp3</name>
    <name evidence="4 6" type="ORF">CG18397</name>
    <name evidence="4" type="ORF">Dmel_CG18397</name>
</gene>
<feature type="compositionally biased region" description="Polar residues" evidence="2">
    <location>
        <begin position="560"/>
        <end position="577"/>
    </location>
</feature>
<dbReference type="VEuPathDB" id="VectorBase:FBgn0032723"/>
<dbReference type="AGR" id="FB:FBgn0032723"/>
<feature type="compositionally biased region" description="Polar residues" evidence="2">
    <location>
        <begin position="528"/>
        <end position="537"/>
    </location>
</feature>
<dbReference type="ExpressionAtlas" id="Q9VJ35">
    <property type="expression patterns" value="baseline and differential"/>
</dbReference>
<dbReference type="RefSeq" id="NP_609917.2">
    <property type="nucleotide sequence ID" value="NM_136073.3"/>
</dbReference>
<reference evidence="4" key="11">
    <citation type="journal article" date="2015" name="G3 (Bethesda)">
        <title>Gene Model Annotations for Drosophila melanogaster: Impact of High-Throughput Data.</title>
        <authorList>
            <consortium name="FlyBase Consortium"/>
            <person name="Matthews B.B."/>
            <person name="Dos Santos G."/>
            <person name="Crosby M.A."/>
            <person name="Emmert D.B."/>
            <person name="St Pierre S.E."/>
            <person name="Gramates L.S."/>
            <person name="Zhou P."/>
            <person name="Schroeder A.J."/>
            <person name="Falls K."/>
            <person name="Strelets V."/>
            <person name="Russo S.M."/>
            <person name="Gelbart W.M."/>
            <person name="null"/>
        </authorList>
    </citation>
    <scope>NUCLEOTIDE SEQUENCE</scope>
</reference>
<feature type="region of interest" description="Disordered" evidence="2">
    <location>
        <begin position="716"/>
        <end position="758"/>
    </location>
</feature>
<dbReference type="STRING" id="7227.FBpp0080734"/>
<evidence type="ECO:0000313" key="7">
    <source>
        <dbReference type="Proteomes" id="UP000000803"/>
    </source>
</evidence>
<reference evidence="4" key="14">
    <citation type="submission" date="2022-11" db="EMBL/GenBank/DDBJ databases">
        <title>Drosophila melanogaster release 4 sequence.</title>
        <authorList>
            <consortium name="Berkeley Drosophila Genome Project"/>
            <person name="Celniker S."/>
            <person name="Carlson J."/>
            <person name="Wan K."/>
            <person name="Pfeiffer B."/>
            <person name="Frise E."/>
            <person name="George R."/>
            <person name="Hoskins R."/>
            <person name="Stapleton M."/>
            <person name="Pacleb J."/>
            <person name="Park S."/>
            <person name="Svirskas R."/>
            <person name="Smith E."/>
            <person name="Yu C."/>
            <person name="Rubin G."/>
        </authorList>
    </citation>
    <scope>NUCLEOTIDE SEQUENCE</scope>
</reference>
<accession>Q9VJ36</accession>
<keyword evidence="1" id="KW-0175">Coiled coil</keyword>
<dbReference type="UCSC" id="CG18397-RA">
    <property type="organism name" value="d. melanogaster"/>
</dbReference>
<feature type="region of interest" description="Disordered" evidence="2">
    <location>
        <begin position="495"/>
        <end position="626"/>
    </location>
</feature>
<dbReference type="MINT" id="Q9VJ35"/>
<feature type="compositionally biased region" description="Polar residues" evidence="2">
    <location>
        <begin position="76"/>
        <end position="91"/>
    </location>
</feature>
<dbReference type="Pfam" id="PF16501">
    <property type="entry name" value="SCAPER_N"/>
    <property type="match status" value="1"/>
</dbReference>
<dbReference type="GeneID" id="35149"/>
<keyword evidence="7" id="KW-1185">Reference proteome</keyword>
<proteinExistence type="evidence at transcript level"/>